<organism evidence="1 2">
    <name type="scientific">Trifolium medium</name>
    <dbReference type="NCBI Taxonomy" id="97028"/>
    <lineage>
        <taxon>Eukaryota</taxon>
        <taxon>Viridiplantae</taxon>
        <taxon>Streptophyta</taxon>
        <taxon>Embryophyta</taxon>
        <taxon>Tracheophyta</taxon>
        <taxon>Spermatophyta</taxon>
        <taxon>Magnoliopsida</taxon>
        <taxon>eudicotyledons</taxon>
        <taxon>Gunneridae</taxon>
        <taxon>Pentapetalae</taxon>
        <taxon>rosids</taxon>
        <taxon>fabids</taxon>
        <taxon>Fabales</taxon>
        <taxon>Fabaceae</taxon>
        <taxon>Papilionoideae</taxon>
        <taxon>50 kb inversion clade</taxon>
        <taxon>NPAAA clade</taxon>
        <taxon>Hologalegina</taxon>
        <taxon>IRL clade</taxon>
        <taxon>Trifolieae</taxon>
        <taxon>Trifolium</taxon>
    </lineage>
</organism>
<dbReference type="EMBL" id="LXQA010412695">
    <property type="protein sequence ID" value="MCI50185.1"/>
    <property type="molecule type" value="Genomic_DNA"/>
</dbReference>
<accession>A0A392SQ65</accession>
<comment type="caution">
    <text evidence="1">The sequence shown here is derived from an EMBL/GenBank/DDBJ whole genome shotgun (WGS) entry which is preliminary data.</text>
</comment>
<feature type="non-terminal residue" evidence="1">
    <location>
        <position position="27"/>
    </location>
</feature>
<keyword evidence="2" id="KW-1185">Reference proteome</keyword>
<reference evidence="1 2" key="1">
    <citation type="journal article" date="2018" name="Front. Plant Sci.">
        <title>Red Clover (Trifolium pratense) and Zigzag Clover (T. medium) - A Picture of Genomic Similarities and Differences.</title>
        <authorList>
            <person name="Dluhosova J."/>
            <person name="Istvanek J."/>
            <person name="Nedelnik J."/>
            <person name="Repkova J."/>
        </authorList>
    </citation>
    <scope>NUCLEOTIDE SEQUENCE [LARGE SCALE GENOMIC DNA]</scope>
    <source>
        <strain evidence="2">cv. 10/8</strain>
        <tissue evidence="1">Leaf</tissue>
    </source>
</reference>
<evidence type="ECO:0000313" key="1">
    <source>
        <dbReference type="EMBL" id="MCI50185.1"/>
    </source>
</evidence>
<proteinExistence type="predicted"/>
<protein>
    <submittedName>
        <fullName evidence="1">Uncharacterized protein</fullName>
    </submittedName>
</protein>
<dbReference type="Proteomes" id="UP000265520">
    <property type="component" value="Unassembled WGS sequence"/>
</dbReference>
<dbReference type="AlphaFoldDB" id="A0A392SQ65"/>
<sequence length="27" mass="3122">MLDMSVHFISRIPKYHEGDSPVNLFTS</sequence>
<evidence type="ECO:0000313" key="2">
    <source>
        <dbReference type="Proteomes" id="UP000265520"/>
    </source>
</evidence>
<name>A0A392SQ65_9FABA</name>